<feature type="compositionally biased region" description="Polar residues" evidence="1">
    <location>
        <begin position="1"/>
        <end position="26"/>
    </location>
</feature>
<organism evidence="2 3">
    <name type="scientific">Dendrothele bispora (strain CBS 962.96)</name>
    <dbReference type="NCBI Taxonomy" id="1314807"/>
    <lineage>
        <taxon>Eukaryota</taxon>
        <taxon>Fungi</taxon>
        <taxon>Dikarya</taxon>
        <taxon>Basidiomycota</taxon>
        <taxon>Agaricomycotina</taxon>
        <taxon>Agaricomycetes</taxon>
        <taxon>Agaricomycetidae</taxon>
        <taxon>Agaricales</taxon>
        <taxon>Agaricales incertae sedis</taxon>
        <taxon>Dendrothele</taxon>
    </lineage>
</organism>
<dbReference type="OrthoDB" id="3252634at2759"/>
<accession>A0A4S8M438</accession>
<dbReference type="AlphaFoldDB" id="A0A4S8M438"/>
<evidence type="ECO:0000256" key="1">
    <source>
        <dbReference type="SAM" id="MobiDB-lite"/>
    </source>
</evidence>
<protein>
    <submittedName>
        <fullName evidence="2">Uncharacterized protein</fullName>
    </submittedName>
</protein>
<evidence type="ECO:0000313" key="3">
    <source>
        <dbReference type="Proteomes" id="UP000297245"/>
    </source>
</evidence>
<sequence length="301" mass="34210">MSAEGTSAQQGQSRDEPQSQTDQTQSGRDELYTDQVLTQLRNKDILKKFSKTPPTWSKKDPEDLIDWLEDVEDTLSQHGVTEGRAKIDYALRWMDRKTKREMEELPAAKGSDWDEFKTALHDCFPEAVATNQGSKIRLEKIVNEHRLVPLGSLDKALQYSRAFGTEALISNSDAVTLYRPGLEDKLIDEVFREARAKMQLDEARKRRIDDPFTLQEVMEATEIVARKHIGLSYFSPSSSGSDGNEYEGKLAKLADGVKILYDNLGVQHQEWSQRIREGHELKKLTSIHECTRGKLMGNSHS</sequence>
<proteinExistence type="predicted"/>
<feature type="region of interest" description="Disordered" evidence="1">
    <location>
        <begin position="1"/>
        <end position="34"/>
    </location>
</feature>
<evidence type="ECO:0000313" key="2">
    <source>
        <dbReference type="EMBL" id="THU96473.1"/>
    </source>
</evidence>
<reference evidence="2 3" key="1">
    <citation type="journal article" date="2019" name="Nat. Ecol. Evol.">
        <title>Megaphylogeny resolves global patterns of mushroom evolution.</title>
        <authorList>
            <person name="Varga T."/>
            <person name="Krizsan K."/>
            <person name="Foldi C."/>
            <person name="Dima B."/>
            <person name="Sanchez-Garcia M."/>
            <person name="Sanchez-Ramirez S."/>
            <person name="Szollosi G.J."/>
            <person name="Szarkandi J.G."/>
            <person name="Papp V."/>
            <person name="Albert L."/>
            <person name="Andreopoulos W."/>
            <person name="Angelini C."/>
            <person name="Antonin V."/>
            <person name="Barry K.W."/>
            <person name="Bougher N.L."/>
            <person name="Buchanan P."/>
            <person name="Buyck B."/>
            <person name="Bense V."/>
            <person name="Catcheside P."/>
            <person name="Chovatia M."/>
            <person name="Cooper J."/>
            <person name="Damon W."/>
            <person name="Desjardin D."/>
            <person name="Finy P."/>
            <person name="Geml J."/>
            <person name="Haridas S."/>
            <person name="Hughes K."/>
            <person name="Justo A."/>
            <person name="Karasinski D."/>
            <person name="Kautmanova I."/>
            <person name="Kiss B."/>
            <person name="Kocsube S."/>
            <person name="Kotiranta H."/>
            <person name="LaButti K.M."/>
            <person name="Lechner B.E."/>
            <person name="Liimatainen K."/>
            <person name="Lipzen A."/>
            <person name="Lukacs Z."/>
            <person name="Mihaltcheva S."/>
            <person name="Morgado L.N."/>
            <person name="Niskanen T."/>
            <person name="Noordeloos M.E."/>
            <person name="Ohm R.A."/>
            <person name="Ortiz-Santana B."/>
            <person name="Ovrebo C."/>
            <person name="Racz N."/>
            <person name="Riley R."/>
            <person name="Savchenko A."/>
            <person name="Shiryaev A."/>
            <person name="Soop K."/>
            <person name="Spirin V."/>
            <person name="Szebenyi C."/>
            <person name="Tomsovsky M."/>
            <person name="Tulloss R.E."/>
            <person name="Uehling J."/>
            <person name="Grigoriev I.V."/>
            <person name="Vagvolgyi C."/>
            <person name="Papp T."/>
            <person name="Martin F.M."/>
            <person name="Miettinen O."/>
            <person name="Hibbett D.S."/>
            <person name="Nagy L.G."/>
        </authorList>
    </citation>
    <scope>NUCLEOTIDE SEQUENCE [LARGE SCALE GENOMIC DNA]</scope>
    <source>
        <strain evidence="2 3">CBS 962.96</strain>
    </source>
</reference>
<keyword evidence="3" id="KW-1185">Reference proteome</keyword>
<dbReference type="EMBL" id="ML179176">
    <property type="protein sequence ID" value="THU96473.1"/>
    <property type="molecule type" value="Genomic_DNA"/>
</dbReference>
<name>A0A4S8M438_DENBC</name>
<gene>
    <name evidence="2" type="ORF">K435DRAFT_797292</name>
</gene>
<dbReference type="Proteomes" id="UP000297245">
    <property type="component" value="Unassembled WGS sequence"/>
</dbReference>